<evidence type="ECO:0000313" key="6">
    <source>
        <dbReference type="EMBL" id="KEP45867.1"/>
    </source>
</evidence>
<evidence type="ECO:0000259" key="5">
    <source>
        <dbReference type="PROSITE" id="PS51192"/>
    </source>
</evidence>
<dbReference type="AlphaFoldDB" id="A0A074S734"/>
<evidence type="ECO:0000256" key="2">
    <source>
        <dbReference type="ARBA" id="ARBA00022840"/>
    </source>
</evidence>
<dbReference type="OrthoDB" id="5857104at2759"/>
<dbReference type="PANTHER" id="PTHR10799">
    <property type="entry name" value="SNF2/RAD54 HELICASE FAMILY"/>
    <property type="match status" value="1"/>
</dbReference>
<feature type="coiled-coil region" evidence="3">
    <location>
        <begin position="291"/>
        <end position="319"/>
    </location>
</feature>
<reference evidence="6 7" key="1">
    <citation type="submission" date="2013-12" db="EMBL/GenBank/DDBJ databases">
        <authorList>
            <person name="Cubeta M."/>
            <person name="Pakala S."/>
            <person name="Fedorova N."/>
            <person name="Thomas E."/>
            <person name="Dean R."/>
            <person name="Jabaji S."/>
            <person name="Neate S."/>
            <person name="Toda T."/>
            <person name="Tavantzis S."/>
            <person name="Vilgalys R."/>
            <person name="Bharathan N."/>
            <person name="Pakala S."/>
            <person name="Losada L.S."/>
            <person name="Zafar N."/>
            <person name="Nierman W."/>
        </authorList>
    </citation>
    <scope>NUCLEOTIDE SEQUENCE [LARGE SCALE GENOMIC DNA]</scope>
    <source>
        <strain evidence="6 7">123E</strain>
    </source>
</reference>
<evidence type="ECO:0000256" key="3">
    <source>
        <dbReference type="SAM" id="Coils"/>
    </source>
</evidence>
<keyword evidence="1" id="KW-0547">Nucleotide-binding</keyword>
<feature type="region of interest" description="Disordered" evidence="4">
    <location>
        <begin position="96"/>
        <end position="121"/>
    </location>
</feature>
<keyword evidence="3" id="KW-0175">Coiled coil</keyword>
<keyword evidence="7" id="KW-1185">Reference proteome</keyword>
<dbReference type="HOGENOM" id="CLU_792617_0_0_1"/>
<accession>A0A074S734</accession>
<evidence type="ECO:0000256" key="4">
    <source>
        <dbReference type="SAM" id="MobiDB-lite"/>
    </source>
</evidence>
<proteinExistence type="predicted"/>
<protein>
    <submittedName>
        <fullName evidence="6">SNF2 family amino-terminal protein</fullName>
    </submittedName>
</protein>
<feature type="domain" description="Helicase ATP-binding" evidence="5">
    <location>
        <begin position="33"/>
        <end position="207"/>
    </location>
</feature>
<organism evidence="6 7">
    <name type="scientific">Rhizoctonia solani 123E</name>
    <dbReference type="NCBI Taxonomy" id="1423351"/>
    <lineage>
        <taxon>Eukaryota</taxon>
        <taxon>Fungi</taxon>
        <taxon>Dikarya</taxon>
        <taxon>Basidiomycota</taxon>
        <taxon>Agaricomycotina</taxon>
        <taxon>Agaricomycetes</taxon>
        <taxon>Cantharellales</taxon>
        <taxon>Ceratobasidiaceae</taxon>
        <taxon>Rhizoctonia</taxon>
    </lineage>
</organism>
<dbReference type="SMART" id="SM00487">
    <property type="entry name" value="DEXDc"/>
    <property type="match status" value="1"/>
</dbReference>
<dbReference type="PROSITE" id="PS51192">
    <property type="entry name" value="HELICASE_ATP_BIND_1"/>
    <property type="match status" value="1"/>
</dbReference>
<dbReference type="InterPro" id="IPR014001">
    <property type="entry name" value="Helicase_ATP-bd"/>
</dbReference>
<comment type="caution">
    <text evidence="6">The sequence shown here is derived from an EMBL/GenBank/DDBJ whole genome shotgun (WGS) entry which is preliminary data.</text>
</comment>
<dbReference type="InterPro" id="IPR027417">
    <property type="entry name" value="P-loop_NTPase"/>
</dbReference>
<evidence type="ECO:0000256" key="1">
    <source>
        <dbReference type="ARBA" id="ARBA00022741"/>
    </source>
</evidence>
<dbReference type="InterPro" id="IPR038718">
    <property type="entry name" value="SNF2-like_sf"/>
</dbReference>
<dbReference type="Gene3D" id="3.40.50.10810">
    <property type="entry name" value="Tandem AAA-ATPase domain"/>
    <property type="match status" value="1"/>
</dbReference>
<dbReference type="SUPFAM" id="SSF52540">
    <property type="entry name" value="P-loop containing nucleoside triphosphate hydrolases"/>
    <property type="match status" value="1"/>
</dbReference>
<gene>
    <name evidence="6" type="ORF">V565_235230</name>
</gene>
<evidence type="ECO:0000313" key="7">
    <source>
        <dbReference type="Proteomes" id="UP000027456"/>
    </source>
</evidence>
<name>A0A074S734_9AGAM</name>
<dbReference type="EMBL" id="AZST01001438">
    <property type="protein sequence ID" value="KEP45867.1"/>
    <property type="molecule type" value="Genomic_DNA"/>
</dbReference>
<dbReference type="Proteomes" id="UP000027456">
    <property type="component" value="Unassembled WGS sequence"/>
</dbReference>
<dbReference type="GO" id="GO:0005524">
    <property type="term" value="F:ATP binding"/>
    <property type="evidence" value="ECO:0007669"/>
    <property type="project" value="InterPro"/>
</dbReference>
<sequence>MVSMGFWPTRWVLGESSFIVSFRPLLTVFGYRKTLQTISFLAHMKAKGVWGPFLIVCPLSVLHNWISEFEKFAPSIPVCMYHGTPQHRLELRQTVLRQPTSVGEPKPKPKRGRKKKQVETDLPEQTTLTFPVVVTTYDMVIRDRIHLSKHPWKYIVVDEGHRLKNMNCKLIQELKQYSSANRLILTGTPLHNNLAELWSLLNFILPDIFNDLHSFQQWFNFGENTNLGEQTTGIVSQLHAILKPFLLRRLKVDVVTDLPPKKEYILYAPLTSAQNELYQATLDQGVHAYLKKKALDSLEKDEEEVEEAAEDDKRKLRKRTKPVAPAYLLEDEDNTYFEALERGDYDMPEG</sequence>
<dbReference type="Pfam" id="PF00176">
    <property type="entry name" value="SNF2-rel_dom"/>
    <property type="match status" value="1"/>
</dbReference>
<dbReference type="STRING" id="1423351.A0A074S734"/>
<keyword evidence="2" id="KW-0067">ATP-binding</keyword>
<dbReference type="InterPro" id="IPR000330">
    <property type="entry name" value="SNF2_N"/>
</dbReference>